<name>A0A235BRQ1_UNCW3</name>
<sequence length="68" mass="7742">MKEFEELEATALFCPNCKKTVPVRKKLLLVLPDGELYEYLCPFCGTSVGSKKIKIKPQVGIKKRPKKM</sequence>
<proteinExistence type="predicted"/>
<protein>
    <recommendedName>
        <fullName evidence="3">Cytoplasmic protein</fullName>
    </recommendedName>
</protein>
<reference evidence="1 2" key="1">
    <citation type="submission" date="2017-07" db="EMBL/GenBank/DDBJ databases">
        <title>Recovery of genomes from metagenomes via a dereplication, aggregation, and scoring strategy.</title>
        <authorList>
            <person name="Sieber C.M."/>
            <person name="Probst A.J."/>
            <person name="Sharrar A."/>
            <person name="Thomas B.C."/>
            <person name="Hess M."/>
            <person name="Tringe S.G."/>
            <person name="Banfield J.F."/>
        </authorList>
    </citation>
    <scope>NUCLEOTIDE SEQUENCE [LARGE SCALE GENOMIC DNA]</scope>
    <source>
        <strain evidence="1">JGI_Cruoil_03_44_89</strain>
    </source>
</reference>
<evidence type="ECO:0008006" key="3">
    <source>
        <dbReference type="Google" id="ProtNLM"/>
    </source>
</evidence>
<dbReference type="AlphaFoldDB" id="A0A235BRQ1"/>
<evidence type="ECO:0000313" key="2">
    <source>
        <dbReference type="Proteomes" id="UP000215215"/>
    </source>
</evidence>
<evidence type="ECO:0000313" key="1">
    <source>
        <dbReference type="EMBL" id="OYD14397.1"/>
    </source>
</evidence>
<comment type="caution">
    <text evidence="1">The sequence shown here is derived from an EMBL/GenBank/DDBJ whole genome shotgun (WGS) entry which is preliminary data.</text>
</comment>
<gene>
    <name evidence="1" type="ORF">CH333_08125</name>
</gene>
<organism evidence="1 2">
    <name type="scientific">candidate division WOR-3 bacterium JGI_Cruoil_03_44_89</name>
    <dbReference type="NCBI Taxonomy" id="1973748"/>
    <lineage>
        <taxon>Bacteria</taxon>
        <taxon>Bacteria division WOR-3</taxon>
    </lineage>
</organism>
<accession>A0A235BRQ1</accession>
<dbReference type="EMBL" id="NOZQ01000185">
    <property type="protein sequence ID" value="OYD14397.1"/>
    <property type="molecule type" value="Genomic_DNA"/>
</dbReference>
<dbReference type="Proteomes" id="UP000215215">
    <property type="component" value="Unassembled WGS sequence"/>
</dbReference>